<dbReference type="RefSeq" id="WP_245815937.1">
    <property type="nucleotide sequence ID" value="NZ_FOAW01000005.1"/>
</dbReference>
<dbReference type="EMBL" id="FOAW01000005">
    <property type="protein sequence ID" value="SEL01498.1"/>
    <property type="molecule type" value="Genomic_DNA"/>
</dbReference>
<organism evidence="2 3">
    <name type="scientific">Rhodococcus maanshanensis</name>
    <dbReference type="NCBI Taxonomy" id="183556"/>
    <lineage>
        <taxon>Bacteria</taxon>
        <taxon>Bacillati</taxon>
        <taxon>Actinomycetota</taxon>
        <taxon>Actinomycetes</taxon>
        <taxon>Mycobacteriales</taxon>
        <taxon>Nocardiaceae</taxon>
        <taxon>Rhodococcus</taxon>
    </lineage>
</organism>
<dbReference type="Pfam" id="PF05800">
    <property type="entry name" value="GvpO"/>
    <property type="match status" value="1"/>
</dbReference>
<keyword evidence="3" id="KW-1185">Reference proteome</keyword>
<accession>A0A1H7LS04</accession>
<dbReference type="Proteomes" id="UP000198677">
    <property type="component" value="Unassembled WGS sequence"/>
</dbReference>
<evidence type="ECO:0000313" key="3">
    <source>
        <dbReference type="Proteomes" id="UP000198677"/>
    </source>
</evidence>
<feature type="region of interest" description="Disordered" evidence="1">
    <location>
        <begin position="1"/>
        <end position="25"/>
    </location>
</feature>
<dbReference type="AlphaFoldDB" id="A0A1H7LS04"/>
<protein>
    <submittedName>
        <fullName evidence="2">Gas vesicle synthesis protein GvpO</fullName>
    </submittedName>
</protein>
<dbReference type="GO" id="GO:0031412">
    <property type="term" value="P:gas vesicle organization"/>
    <property type="evidence" value="ECO:0007669"/>
    <property type="project" value="InterPro"/>
</dbReference>
<proteinExistence type="predicted"/>
<gene>
    <name evidence="2" type="ORF">SAMN05444583_105130</name>
</gene>
<evidence type="ECO:0000256" key="1">
    <source>
        <dbReference type="SAM" id="MobiDB-lite"/>
    </source>
</evidence>
<dbReference type="InterPro" id="IPR008634">
    <property type="entry name" value="Gas-vesicle_GvpO"/>
</dbReference>
<sequence>MTKAPRGDDGEIDDRESPQPASISAAEAAGIAVRDLVELTTREVVGVTSVAPTDDGWLIEVEVVEDRRIPTSSDILALYEVELTLDGDLISYSRTQRYARGSSDVGRKSQ</sequence>
<name>A0A1H7LS04_9NOCA</name>
<reference evidence="3" key="1">
    <citation type="submission" date="2016-10" db="EMBL/GenBank/DDBJ databases">
        <authorList>
            <person name="Varghese N."/>
            <person name="Submissions S."/>
        </authorList>
    </citation>
    <scope>NUCLEOTIDE SEQUENCE [LARGE SCALE GENOMIC DNA]</scope>
    <source>
        <strain evidence="3">DSM 44675</strain>
    </source>
</reference>
<evidence type="ECO:0000313" key="2">
    <source>
        <dbReference type="EMBL" id="SEL01498.1"/>
    </source>
</evidence>